<accession>A0A833L1I4</accession>
<evidence type="ECO:0000259" key="5">
    <source>
        <dbReference type="PROSITE" id="PS50893"/>
    </source>
</evidence>
<dbReference type="PANTHER" id="PTHR42798">
    <property type="entry name" value="LIPOPROTEIN-RELEASING SYSTEM ATP-BINDING PROTEIN LOLD"/>
    <property type="match status" value="1"/>
</dbReference>
<dbReference type="PROSITE" id="PS50893">
    <property type="entry name" value="ABC_TRANSPORTER_2"/>
    <property type="match status" value="1"/>
</dbReference>
<evidence type="ECO:0000256" key="3">
    <source>
        <dbReference type="ARBA" id="ARBA00022741"/>
    </source>
</evidence>
<dbReference type="InterPro" id="IPR027417">
    <property type="entry name" value="P-loop_NTPase"/>
</dbReference>
<evidence type="ECO:0000256" key="2">
    <source>
        <dbReference type="ARBA" id="ARBA00022448"/>
    </source>
</evidence>
<reference evidence="6 7" key="1">
    <citation type="submission" date="2019-12" db="EMBL/GenBank/DDBJ databases">
        <authorList>
            <person name="Wolfe R."/>
            <person name="Danczak R."/>
            <person name="Wilkins M."/>
        </authorList>
    </citation>
    <scope>NUCLEOTIDE SEQUENCE [LARGE SCALE GENOMIC DNA]</scope>
    <source>
        <strain evidence="6">X2_MaxBin.013</strain>
    </source>
</reference>
<evidence type="ECO:0000256" key="1">
    <source>
        <dbReference type="ARBA" id="ARBA00005417"/>
    </source>
</evidence>
<dbReference type="GO" id="GO:0098796">
    <property type="term" value="C:membrane protein complex"/>
    <property type="evidence" value="ECO:0007669"/>
    <property type="project" value="UniProtKB-ARBA"/>
</dbReference>
<comment type="caution">
    <text evidence="6">The sequence shown here is derived from an EMBL/GenBank/DDBJ whole genome shotgun (WGS) entry which is preliminary data.</text>
</comment>
<feature type="domain" description="ABC transporter" evidence="5">
    <location>
        <begin position="4"/>
        <end position="245"/>
    </location>
</feature>
<comment type="similarity">
    <text evidence="1">Belongs to the ABC transporter superfamily.</text>
</comment>
<dbReference type="Gene3D" id="3.40.50.300">
    <property type="entry name" value="P-loop containing nucleotide triphosphate hydrolases"/>
    <property type="match status" value="1"/>
</dbReference>
<dbReference type="InterPro" id="IPR003439">
    <property type="entry name" value="ABC_transporter-like_ATP-bd"/>
</dbReference>
<dbReference type="CDD" id="cd03255">
    <property type="entry name" value="ABC_MJ0796_LolCDE_FtsE"/>
    <property type="match status" value="1"/>
</dbReference>
<keyword evidence="4" id="KW-0067">ATP-binding</keyword>
<dbReference type="PANTHER" id="PTHR42798:SF6">
    <property type="entry name" value="CELL DIVISION ATP-BINDING PROTEIN FTSE"/>
    <property type="match status" value="1"/>
</dbReference>
<evidence type="ECO:0000256" key="4">
    <source>
        <dbReference type="ARBA" id="ARBA00022840"/>
    </source>
</evidence>
<evidence type="ECO:0000313" key="7">
    <source>
        <dbReference type="Proteomes" id="UP000488506"/>
    </source>
</evidence>
<sequence length="245" mass="27044">MAIIKVKELTRNYQRGAETVRAVNNVSLEVETSDFLVIHGASGSGKSTLLNLLGCLDNPDGGEITVSGREIFKPGMKLSEGTLTKIRRENFGYIFQKFYLIPTLTVFENIVLPGVFYCKDCKEKVLARANQLLAELGIDKRRDHLPGEISGGEMQRVGIARALVNNPAILLADEPTGNLDSKRANEIGEILTKLNRENKKTIIMVTHNQDLAKLASRKIELSDGQIIFPPCPGQSKIVHNQSTFL</sequence>
<dbReference type="GO" id="GO:0016887">
    <property type="term" value="F:ATP hydrolysis activity"/>
    <property type="evidence" value="ECO:0007669"/>
    <property type="project" value="InterPro"/>
</dbReference>
<dbReference type="Pfam" id="PF00005">
    <property type="entry name" value="ABC_tran"/>
    <property type="match status" value="1"/>
</dbReference>
<gene>
    <name evidence="6" type="ORF">FD145_677</name>
</gene>
<proteinExistence type="inferred from homology"/>
<dbReference type="Proteomes" id="UP000488506">
    <property type="component" value="Unassembled WGS sequence"/>
</dbReference>
<dbReference type="GO" id="GO:0005524">
    <property type="term" value="F:ATP binding"/>
    <property type="evidence" value="ECO:0007669"/>
    <property type="project" value="UniProtKB-KW"/>
</dbReference>
<name>A0A833L1I4_UNCSA</name>
<dbReference type="InterPro" id="IPR003593">
    <property type="entry name" value="AAA+_ATPase"/>
</dbReference>
<keyword evidence="2" id="KW-0813">Transport</keyword>
<keyword evidence="3" id="KW-0547">Nucleotide-binding</keyword>
<dbReference type="SMART" id="SM00382">
    <property type="entry name" value="AAA"/>
    <property type="match status" value="1"/>
</dbReference>
<protein>
    <submittedName>
        <fullName evidence="6">ABC-type antimicrobial peptide transport system ATPase component</fullName>
    </submittedName>
</protein>
<dbReference type="EMBL" id="WPAF01000008">
    <property type="protein sequence ID" value="KAF0134452.1"/>
    <property type="molecule type" value="Genomic_DNA"/>
</dbReference>
<dbReference type="FunFam" id="3.40.50.300:FF:000032">
    <property type="entry name" value="Export ABC transporter ATP-binding protein"/>
    <property type="match status" value="1"/>
</dbReference>
<dbReference type="InterPro" id="IPR017911">
    <property type="entry name" value="MacB-like_ATP-bd"/>
</dbReference>
<dbReference type="PROSITE" id="PS00211">
    <property type="entry name" value="ABC_TRANSPORTER_1"/>
    <property type="match status" value="1"/>
</dbReference>
<dbReference type="SUPFAM" id="SSF52540">
    <property type="entry name" value="P-loop containing nucleoside triphosphate hydrolases"/>
    <property type="match status" value="1"/>
</dbReference>
<evidence type="ECO:0000313" key="6">
    <source>
        <dbReference type="EMBL" id="KAF0134452.1"/>
    </source>
</evidence>
<dbReference type="InterPro" id="IPR017871">
    <property type="entry name" value="ABC_transporter-like_CS"/>
</dbReference>
<dbReference type="GO" id="GO:0022857">
    <property type="term" value="F:transmembrane transporter activity"/>
    <property type="evidence" value="ECO:0007669"/>
    <property type="project" value="UniProtKB-ARBA"/>
</dbReference>
<dbReference type="AlphaFoldDB" id="A0A833L1I4"/>
<organism evidence="6 7">
    <name type="scientific">Candidatus Saganbacteria bacterium</name>
    <dbReference type="NCBI Taxonomy" id="2575572"/>
    <lineage>
        <taxon>Bacteria</taxon>
        <taxon>Bacillati</taxon>
        <taxon>Saganbacteria</taxon>
    </lineage>
</organism>